<reference evidence="1" key="1">
    <citation type="submission" date="2023-05" db="EMBL/GenBank/DDBJ databases">
        <authorList>
            <consortium name="ELIXIR-Norway"/>
        </authorList>
    </citation>
    <scope>NUCLEOTIDE SEQUENCE</scope>
</reference>
<protein>
    <submittedName>
        <fullName evidence="1">Uncharacterized protein</fullName>
    </submittedName>
</protein>
<dbReference type="EMBL" id="OX596097">
    <property type="protein sequence ID" value="CAM9583485.1"/>
    <property type="molecule type" value="Genomic_DNA"/>
</dbReference>
<feature type="non-terminal residue" evidence="1">
    <location>
        <position position="102"/>
    </location>
</feature>
<proteinExistence type="predicted"/>
<evidence type="ECO:0000313" key="1">
    <source>
        <dbReference type="EMBL" id="CAM9583485.1"/>
    </source>
</evidence>
<reference evidence="1" key="2">
    <citation type="submission" date="2025-03" db="EMBL/GenBank/DDBJ databases">
        <authorList>
            <consortium name="ELIXIR-Norway"/>
            <consortium name="Elixir Norway"/>
        </authorList>
    </citation>
    <scope>NUCLEOTIDE SEQUENCE</scope>
</reference>
<feature type="non-terminal residue" evidence="1">
    <location>
        <position position="1"/>
    </location>
</feature>
<gene>
    <name evidence="1" type="ORF">MRATA1EN22A_LOCUS4562</name>
</gene>
<evidence type="ECO:0000313" key="2">
    <source>
        <dbReference type="Proteomes" id="UP001162501"/>
    </source>
</evidence>
<accession>A0AC59YCN1</accession>
<dbReference type="Proteomes" id="UP001162501">
    <property type="component" value="Chromosome 13"/>
</dbReference>
<name>A0AC59YCN1_RANTA</name>
<sequence>PACPGSCWEDGLGAASPPDPAPSRRELPHPEGEMRPPLQQGPSCTQQHPLLHPSLPCSPARGSLLGREETGAPGSQGHQAIQEPDMNPYFQSPVGSDPRWCR</sequence>
<organism evidence="1 2">
    <name type="scientific">Rangifer tarandus platyrhynchus</name>
    <name type="common">Svalbard reindeer</name>
    <dbReference type="NCBI Taxonomy" id="3082113"/>
    <lineage>
        <taxon>Eukaryota</taxon>
        <taxon>Metazoa</taxon>
        <taxon>Chordata</taxon>
        <taxon>Craniata</taxon>
        <taxon>Vertebrata</taxon>
        <taxon>Euteleostomi</taxon>
        <taxon>Mammalia</taxon>
        <taxon>Eutheria</taxon>
        <taxon>Laurasiatheria</taxon>
        <taxon>Artiodactyla</taxon>
        <taxon>Ruminantia</taxon>
        <taxon>Pecora</taxon>
        <taxon>Cervidae</taxon>
        <taxon>Odocoileinae</taxon>
        <taxon>Rangifer</taxon>
    </lineage>
</organism>